<dbReference type="GO" id="GO:0016758">
    <property type="term" value="F:hexosyltransferase activity"/>
    <property type="evidence" value="ECO:0007669"/>
    <property type="project" value="UniProtKB-ARBA"/>
</dbReference>
<dbReference type="InterPro" id="IPR050426">
    <property type="entry name" value="Glycosyltransferase_28"/>
</dbReference>
<feature type="domain" description="Erythromycin biosynthesis protein CIII-like C-terminal" evidence="1">
    <location>
        <begin position="310"/>
        <end position="444"/>
    </location>
</feature>
<dbReference type="InterPro" id="IPR010610">
    <property type="entry name" value="EryCIII-like_C"/>
</dbReference>
<evidence type="ECO:0000259" key="1">
    <source>
        <dbReference type="Pfam" id="PF06722"/>
    </source>
</evidence>
<dbReference type="SUPFAM" id="SSF53756">
    <property type="entry name" value="UDP-Glycosyltransferase/glycogen phosphorylase"/>
    <property type="match status" value="1"/>
</dbReference>
<dbReference type="Proteomes" id="UP001213504">
    <property type="component" value="Chromosome"/>
</dbReference>
<evidence type="ECO:0000313" key="2">
    <source>
        <dbReference type="EMBL" id="WFP24852.1"/>
    </source>
</evidence>
<sequence>MQRWDRSRESAHPTSNLVRVKLYPNGGLMSTILVCATPLAGHVGPLTAVGRVLADRGHEVIMLTGSRFAERVGDAGLTVESLTGVADLDERDPDSFTPDRHRYRGLALSRYQVERTFIAPLPEQATAVASVVGRRGVDVILCDGTFAGIIPLLSRPPGRRPPVIGVGTMPLAQSSPDVAPFNSGLPPMSGPLGRLRNRLAHMAVRRVLFASTQSSVRDLVRRAGGSLDHFVLDLSRAFDRFVQLGPAEFEYPRSDLAPNTVFAGPVFPGGAVPPPPWWSEMVDDDRPIVHVTQGTLDNDDFSQLIEPAVAGLAEMDVQVVVTTGGADPDPVPRNDNTRVARFLDYDALLPRTSVLITNGGYGGVLQALRHGVPVVVAPGGEDKPEVAARVAYFGVGADLGTRRPAPADLSATVRRILADDGVAVRCRQMAHAIAGYDSTQTIVTEVDRAVRRSTRSS</sequence>
<reference evidence="2" key="1">
    <citation type="submission" date="2023-04" db="EMBL/GenBank/DDBJ databases">
        <title>Complete genome sequence of a phthalic acid esters degrading bacterial strain.</title>
        <authorList>
            <person name="Weng L."/>
            <person name="Jia Y."/>
            <person name="Ren L."/>
        </authorList>
    </citation>
    <scope>NUCLEOTIDE SEQUENCE</scope>
    <source>
        <strain evidence="2">RL-LY01</strain>
    </source>
</reference>
<dbReference type="EMBL" id="CP121270">
    <property type="protein sequence ID" value="WFP24852.1"/>
    <property type="molecule type" value="Genomic_DNA"/>
</dbReference>
<dbReference type="PANTHER" id="PTHR48050">
    <property type="entry name" value="STEROL 3-BETA-GLUCOSYLTRANSFERASE"/>
    <property type="match status" value="1"/>
</dbReference>
<dbReference type="CDD" id="cd03784">
    <property type="entry name" value="GT1_Gtf-like"/>
    <property type="match status" value="1"/>
</dbReference>
<evidence type="ECO:0000313" key="3">
    <source>
        <dbReference type="Proteomes" id="UP001213504"/>
    </source>
</evidence>
<accession>A0AAX3T783</accession>
<dbReference type="InterPro" id="IPR002213">
    <property type="entry name" value="UDP_glucos_trans"/>
</dbReference>
<dbReference type="Gene3D" id="3.40.50.2000">
    <property type="entry name" value="Glycogen Phosphorylase B"/>
    <property type="match status" value="2"/>
</dbReference>
<name>A0AAX3T783_9ACTN</name>
<gene>
    <name evidence="2" type="ORF">P9A14_22505</name>
</gene>
<proteinExistence type="predicted"/>
<organism evidence="2 3">
    <name type="scientific">Gordonia hongkongensis</name>
    <dbReference type="NCBI Taxonomy" id="1701090"/>
    <lineage>
        <taxon>Bacteria</taxon>
        <taxon>Bacillati</taxon>
        <taxon>Actinomycetota</taxon>
        <taxon>Actinomycetes</taxon>
        <taxon>Mycobacteriales</taxon>
        <taxon>Gordoniaceae</taxon>
        <taxon>Gordonia</taxon>
    </lineage>
</organism>
<dbReference type="AlphaFoldDB" id="A0AAX3T783"/>
<protein>
    <submittedName>
        <fullName evidence="2">Glycosyltransferase</fullName>
    </submittedName>
</protein>
<dbReference type="Pfam" id="PF06722">
    <property type="entry name" value="EryCIII-like_C"/>
    <property type="match status" value="1"/>
</dbReference>
<dbReference type="GO" id="GO:0008194">
    <property type="term" value="F:UDP-glycosyltransferase activity"/>
    <property type="evidence" value="ECO:0007669"/>
    <property type="project" value="InterPro"/>
</dbReference>
<dbReference type="GO" id="GO:0017000">
    <property type="term" value="P:antibiotic biosynthetic process"/>
    <property type="evidence" value="ECO:0007669"/>
    <property type="project" value="UniProtKB-ARBA"/>
</dbReference>
<dbReference type="PANTHER" id="PTHR48050:SF13">
    <property type="entry name" value="STEROL 3-BETA-GLUCOSYLTRANSFERASE UGT80A2"/>
    <property type="match status" value="1"/>
</dbReference>
<dbReference type="RefSeq" id="WP_278072510.1">
    <property type="nucleotide sequence ID" value="NZ_CP121270.1"/>
</dbReference>